<dbReference type="AlphaFoldDB" id="A0A2N5SBV5"/>
<comment type="caution">
    <text evidence="2">The sequence shown here is derived from an EMBL/GenBank/DDBJ whole genome shotgun (WGS) entry which is preliminary data.</text>
</comment>
<sequence length="255" mass="28191">MNSLTFDLYQIESKIKAGCNSGNFMYQSCISFPHKSEIRDCRMEVRLQGYSTRDTCLKVGSTYAVGGRWIFCATAKTAEAPTLNFDQNFAFEIGLAANLNLGPDLRQFVVGFGQVQWRAEVANQELPHLHNNLVFIMNNANFDLSDKTHQAFDVCYTASGEGPLQHAFNLVQLRRELQVILVAVATGMGPPLSPPAHETQPHQAELRHFDPTKPVEPNLPVNTTDNVGSTPAPQNGESELQLTTGSKRKLVDAEL</sequence>
<gene>
    <name evidence="2" type="ORF">PCASD_23548</name>
</gene>
<proteinExistence type="predicted"/>
<accession>A0A2N5SBV5</accession>
<evidence type="ECO:0000256" key="1">
    <source>
        <dbReference type="SAM" id="MobiDB-lite"/>
    </source>
</evidence>
<evidence type="ECO:0000313" key="2">
    <source>
        <dbReference type="EMBL" id="PLW10720.1"/>
    </source>
</evidence>
<evidence type="ECO:0000313" key="3">
    <source>
        <dbReference type="Proteomes" id="UP000235392"/>
    </source>
</evidence>
<dbReference type="EMBL" id="PGCI01000952">
    <property type="protein sequence ID" value="PLW10720.1"/>
    <property type="molecule type" value="Genomic_DNA"/>
</dbReference>
<name>A0A2N5SBV5_9BASI</name>
<reference evidence="2 3" key="1">
    <citation type="submission" date="2017-11" db="EMBL/GenBank/DDBJ databases">
        <title>De novo assembly and phasing of dikaryotic genomes from two isolates of Puccinia coronata f. sp. avenae, the causal agent of oat crown rust.</title>
        <authorList>
            <person name="Miller M.E."/>
            <person name="Zhang Y."/>
            <person name="Omidvar V."/>
            <person name="Sperschneider J."/>
            <person name="Schwessinger B."/>
            <person name="Raley C."/>
            <person name="Palmer J.M."/>
            <person name="Garnica D."/>
            <person name="Upadhyaya N."/>
            <person name="Rathjen J."/>
            <person name="Taylor J.M."/>
            <person name="Park R.F."/>
            <person name="Dodds P.N."/>
            <person name="Hirsch C.D."/>
            <person name="Kianian S.F."/>
            <person name="Figueroa M."/>
        </authorList>
    </citation>
    <scope>NUCLEOTIDE SEQUENCE [LARGE SCALE GENOMIC DNA]</scope>
    <source>
        <strain evidence="2">12SD80</strain>
    </source>
</reference>
<dbReference type="Proteomes" id="UP000235392">
    <property type="component" value="Unassembled WGS sequence"/>
</dbReference>
<feature type="region of interest" description="Disordered" evidence="1">
    <location>
        <begin position="209"/>
        <end position="255"/>
    </location>
</feature>
<protein>
    <submittedName>
        <fullName evidence="2">Uncharacterized protein</fullName>
    </submittedName>
</protein>
<feature type="compositionally biased region" description="Polar residues" evidence="1">
    <location>
        <begin position="220"/>
        <end position="245"/>
    </location>
</feature>
<organism evidence="2 3">
    <name type="scientific">Puccinia coronata f. sp. avenae</name>
    <dbReference type="NCBI Taxonomy" id="200324"/>
    <lineage>
        <taxon>Eukaryota</taxon>
        <taxon>Fungi</taxon>
        <taxon>Dikarya</taxon>
        <taxon>Basidiomycota</taxon>
        <taxon>Pucciniomycotina</taxon>
        <taxon>Pucciniomycetes</taxon>
        <taxon>Pucciniales</taxon>
        <taxon>Pucciniaceae</taxon>
        <taxon>Puccinia</taxon>
    </lineage>
</organism>